<keyword evidence="10 18" id="KW-0689">Ribosomal protein</keyword>
<dbReference type="EMBL" id="LXWW01000090">
    <property type="protein sequence ID" value="OAO16294.1"/>
    <property type="molecule type" value="Genomic_DNA"/>
</dbReference>
<evidence type="ECO:0000256" key="2">
    <source>
        <dbReference type="ARBA" id="ARBA00004229"/>
    </source>
</evidence>
<dbReference type="GO" id="GO:0015075">
    <property type="term" value="F:monoatomic ion transmembrane transporter activity"/>
    <property type="evidence" value="ECO:0007669"/>
    <property type="project" value="InterPro"/>
</dbReference>
<name>A0A196SK44_BLAHN</name>
<keyword evidence="13" id="KW-0472">Membrane</keyword>
<evidence type="ECO:0000256" key="14">
    <source>
        <dbReference type="ARBA" id="ARBA00023274"/>
    </source>
</evidence>
<comment type="subcellular location">
    <subcellularLocation>
        <location evidence="1">Mitochondrion membrane</location>
        <topology evidence="1">Multi-pass membrane protein</topology>
    </subcellularLocation>
    <subcellularLocation>
        <location evidence="2">Plastid</location>
        <location evidence="2">Chloroplast</location>
    </subcellularLocation>
</comment>
<evidence type="ECO:0000256" key="13">
    <source>
        <dbReference type="ARBA" id="ARBA00023136"/>
    </source>
</evidence>
<dbReference type="InterPro" id="IPR012340">
    <property type="entry name" value="NA-bd_OB-fold"/>
</dbReference>
<dbReference type="STRING" id="478820.A0A196SK44"/>
<dbReference type="Proteomes" id="UP000078348">
    <property type="component" value="Unassembled WGS sequence"/>
</dbReference>
<evidence type="ECO:0000256" key="6">
    <source>
        <dbReference type="ARBA" id="ARBA00022528"/>
    </source>
</evidence>
<evidence type="ECO:0000259" key="16">
    <source>
        <dbReference type="SMART" id="SM01382"/>
    </source>
</evidence>
<evidence type="ECO:0000256" key="8">
    <source>
        <dbReference type="ARBA" id="ARBA00022692"/>
    </source>
</evidence>
<dbReference type="InterPro" id="IPR022669">
    <property type="entry name" value="Ribosomal_uL2_C"/>
</dbReference>
<dbReference type="FunFam" id="2.40.50.140:FF:000020">
    <property type="entry name" value="60S ribosomal protein L2"/>
    <property type="match status" value="1"/>
</dbReference>
<dbReference type="Gene3D" id="2.40.50.140">
    <property type="entry name" value="Nucleic acid-binding proteins"/>
    <property type="match status" value="1"/>
</dbReference>
<evidence type="ECO:0000256" key="12">
    <source>
        <dbReference type="ARBA" id="ARBA00023128"/>
    </source>
</evidence>
<evidence type="ECO:0000256" key="9">
    <source>
        <dbReference type="ARBA" id="ARBA00022970"/>
    </source>
</evidence>
<dbReference type="InterPro" id="IPR022666">
    <property type="entry name" value="Ribosomal_uL2_RNA-bd_dom"/>
</dbReference>
<keyword evidence="9" id="KW-0029">Amino-acid transport</keyword>
<dbReference type="PANTHER" id="PTHR13691">
    <property type="entry name" value="RIBOSOMAL PROTEIN L2"/>
    <property type="match status" value="1"/>
</dbReference>
<dbReference type="Gene3D" id="2.30.30.30">
    <property type="match status" value="1"/>
</dbReference>
<keyword evidence="6" id="KW-0150">Chloroplast</keyword>
<comment type="similarity">
    <text evidence="4">Belongs to the sideroflexin family.</text>
</comment>
<dbReference type="AlphaFoldDB" id="A0A196SK44"/>
<organism evidence="18 19">
    <name type="scientific">Blastocystis sp. subtype 1 (strain ATCC 50177 / NandII)</name>
    <dbReference type="NCBI Taxonomy" id="478820"/>
    <lineage>
        <taxon>Eukaryota</taxon>
        <taxon>Sar</taxon>
        <taxon>Stramenopiles</taxon>
        <taxon>Bigyra</taxon>
        <taxon>Opalozoa</taxon>
        <taxon>Opalinata</taxon>
        <taxon>Blastocystidae</taxon>
        <taxon>Blastocystis</taxon>
    </lineage>
</organism>
<evidence type="ECO:0000256" key="7">
    <source>
        <dbReference type="ARBA" id="ARBA00022640"/>
    </source>
</evidence>
<keyword evidence="12" id="KW-0496">Mitochondrion</keyword>
<evidence type="ECO:0000313" key="18">
    <source>
        <dbReference type="EMBL" id="OAO16294.1"/>
    </source>
</evidence>
<dbReference type="GO" id="GO:0009507">
    <property type="term" value="C:chloroplast"/>
    <property type="evidence" value="ECO:0007669"/>
    <property type="project" value="UniProtKB-SubCell"/>
</dbReference>
<dbReference type="GO" id="GO:0003735">
    <property type="term" value="F:structural constituent of ribosome"/>
    <property type="evidence" value="ECO:0007669"/>
    <property type="project" value="InterPro"/>
</dbReference>
<dbReference type="GO" id="GO:0003723">
    <property type="term" value="F:RNA binding"/>
    <property type="evidence" value="ECO:0007669"/>
    <property type="project" value="InterPro"/>
</dbReference>
<dbReference type="InterPro" id="IPR014726">
    <property type="entry name" value="Ribosomal_uL2_dom3"/>
</dbReference>
<comment type="caution">
    <text evidence="18">The sequence shown here is derived from an EMBL/GenBank/DDBJ whole genome shotgun (WGS) entry which is preliminary data.</text>
</comment>
<evidence type="ECO:0000256" key="11">
    <source>
        <dbReference type="ARBA" id="ARBA00022989"/>
    </source>
</evidence>
<proteinExistence type="inferred from homology"/>
<evidence type="ECO:0000256" key="4">
    <source>
        <dbReference type="ARBA" id="ARBA00005974"/>
    </source>
</evidence>
<keyword evidence="8" id="KW-0812">Transmembrane</keyword>
<dbReference type="GO" id="GO:0031966">
    <property type="term" value="C:mitochondrial membrane"/>
    <property type="evidence" value="ECO:0007669"/>
    <property type="project" value="UniProtKB-SubCell"/>
</dbReference>
<feature type="domain" description="Large ribosomal subunit protein uL2 RNA-binding" evidence="17">
    <location>
        <begin position="93"/>
        <end position="173"/>
    </location>
</feature>
<dbReference type="Pfam" id="PF03820">
    <property type="entry name" value="SFXNs"/>
    <property type="match status" value="1"/>
</dbReference>
<gene>
    <name evidence="18" type="ORF">AV274_1987</name>
</gene>
<dbReference type="GO" id="GO:0006865">
    <property type="term" value="P:amino acid transport"/>
    <property type="evidence" value="ECO:0007669"/>
    <property type="project" value="UniProtKB-KW"/>
</dbReference>
<reference evidence="18 19" key="1">
    <citation type="submission" date="2016-05" db="EMBL/GenBank/DDBJ databases">
        <title>Nuclear genome of Blastocystis sp. subtype 1 NandII.</title>
        <authorList>
            <person name="Gentekaki E."/>
            <person name="Curtis B."/>
            <person name="Stairs C."/>
            <person name="Eme L."/>
            <person name="Herman E."/>
            <person name="Klimes V."/>
            <person name="Arias M.C."/>
            <person name="Elias M."/>
            <person name="Hilliou F."/>
            <person name="Klute M."/>
            <person name="Malik S.-B."/>
            <person name="Pightling A."/>
            <person name="Rachubinski R."/>
            <person name="Salas D."/>
            <person name="Schlacht A."/>
            <person name="Suga H."/>
            <person name="Archibald J."/>
            <person name="Ball S.G."/>
            <person name="Clark G."/>
            <person name="Dacks J."/>
            <person name="Van Der Giezen M."/>
            <person name="Tsaousis A."/>
            <person name="Roger A."/>
        </authorList>
    </citation>
    <scope>NUCLEOTIDE SEQUENCE [LARGE SCALE GENOMIC DNA]</scope>
    <source>
        <strain evidence="19">ATCC 50177 / NandII</strain>
    </source>
</reference>
<dbReference type="SMART" id="SM01382">
    <property type="entry name" value="Ribosomal_L2_C"/>
    <property type="match status" value="1"/>
</dbReference>
<dbReference type="InterPro" id="IPR008991">
    <property type="entry name" value="Translation_prot_SH3-like_sf"/>
</dbReference>
<dbReference type="FunFam" id="4.10.950.10:FF:000002">
    <property type="entry name" value="60S ribosomal protein L2"/>
    <property type="match status" value="1"/>
</dbReference>
<dbReference type="InterPro" id="IPR004686">
    <property type="entry name" value="Mtc"/>
</dbReference>
<dbReference type="PANTHER" id="PTHR13691:SF16">
    <property type="entry name" value="LARGE RIBOSOMAL SUBUNIT PROTEIN UL2"/>
    <property type="match status" value="1"/>
</dbReference>
<dbReference type="SUPFAM" id="SSF50104">
    <property type="entry name" value="Translation proteins SH3-like domain"/>
    <property type="match status" value="1"/>
</dbReference>
<dbReference type="Pfam" id="PF00181">
    <property type="entry name" value="Ribosomal_L2_N"/>
    <property type="match status" value="1"/>
</dbReference>
<evidence type="ECO:0000256" key="3">
    <source>
        <dbReference type="ARBA" id="ARBA00005636"/>
    </source>
</evidence>
<evidence type="ECO:0000256" key="1">
    <source>
        <dbReference type="ARBA" id="ARBA00004225"/>
    </source>
</evidence>
<dbReference type="GO" id="GO:0022625">
    <property type="term" value="C:cytosolic large ribosomal subunit"/>
    <property type="evidence" value="ECO:0007669"/>
    <property type="project" value="TreeGrafter"/>
</dbReference>
<dbReference type="InterPro" id="IPR002171">
    <property type="entry name" value="Ribosomal_uL2"/>
</dbReference>
<dbReference type="InterPro" id="IPR023672">
    <property type="entry name" value="Ribosomal_uL2_arc_euk"/>
</dbReference>
<dbReference type="GO" id="GO:0002181">
    <property type="term" value="P:cytoplasmic translation"/>
    <property type="evidence" value="ECO:0007669"/>
    <property type="project" value="TreeGrafter"/>
</dbReference>
<dbReference type="SUPFAM" id="SSF50249">
    <property type="entry name" value="Nucleic acid-binding proteins"/>
    <property type="match status" value="1"/>
</dbReference>
<keyword evidence="7" id="KW-0934">Plastid</keyword>
<sequence>MKEYPAFTLDKGLYDETTYWGRVKYNMIRCDFRKVILGQKAHDEAVAKIESWKRGENKYTDAELWNARNIIESMEHPQTKQIINPIGRMSCFGAKGAVFQAHTHLRKGVPQFRALDYSEREGYIKGVVREIVHDSGRGAPLARVSFRNPYHYQVDKELFLAAEGMYTGQSVYCGKKAEISVGNVIPLREMPEGTVICNVEQKVGDRGSLARCSGDYATVIGHSDDHSMTFIRLPSGIKKTVQSSCRAMVGIIAGGGRMDKPMLKAGRAYHKYHVKRNEWPKVRGVCMNPVDHPHGGGNHQHIGKPSTRGRGTCPGKKVGLIAARRTGRIRGRVEP</sequence>
<dbReference type="OrthoDB" id="186721at2759"/>
<evidence type="ECO:0000256" key="15">
    <source>
        <dbReference type="SAM" id="MobiDB-lite"/>
    </source>
</evidence>
<dbReference type="SMART" id="SM01383">
    <property type="entry name" value="Ribosomal_L2"/>
    <property type="match status" value="1"/>
</dbReference>
<protein>
    <submittedName>
        <fullName evidence="18">60S ribosomal protein L8</fullName>
    </submittedName>
</protein>
<evidence type="ECO:0000259" key="17">
    <source>
        <dbReference type="SMART" id="SM01383"/>
    </source>
</evidence>
<feature type="domain" description="Large ribosomal subunit protein uL2 C-terminal" evidence="16">
    <location>
        <begin position="179"/>
        <end position="314"/>
    </location>
</feature>
<feature type="region of interest" description="Disordered" evidence="15">
    <location>
        <begin position="293"/>
        <end position="315"/>
    </location>
</feature>
<keyword evidence="11" id="KW-1133">Transmembrane helix</keyword>
<dbReference type="InterPro" id="IPR014722">
    <property type="entry name" value="Rib_uL2_dom2"/>
</dbReference>
<comment type="similarity">
    <text evidence="3">Belongs to the universal ribosomal protein uL2 family.</text>
</comment>
<evidence type="ECO:0000256" key="5">
    <source>
        <dbReference type="ARBA" id="ARBA00022448"/>
    </source>
</evidence>
<dbReference type="Gene3D" id="4.10.950.10">
    <property type="entry name" value="Ribosomal protein L2, domain 3"/>
    <property type="match status" value="1"/>
</dbReference>
<keyword evidence="14" id="KW-0687">Ribonucleoprotein</keyword>
<dbReference type="FunFam" id="2.30.30.30:FF:000006">
    <property type="entry name" value="60S ribosomal protein L8"/>
    <property type="match status" value="1"/>
</dbReference>
<keyword evidence="5" id="KW-0813">Transport</keyword>
<accession>A0A196SK44</accession>
<keyword evidence="19" id="KW-1185">Reference proteome</keyword>
<dbReference type="Pfam" id="PF03947">
    <property type="entry name" value="Ribosomal_L2_C"/>
    <property type="match status" value="1"/>
</dbReference>
<evidence type="ECO:0000313" key="19">
    <source>
        <dbReference type="Proteomes" id="UP000078348"/>
    </source>
</evidence>
<dbReference type="NCBIfam" id="NF007180">
    <property type="entry name" value="PRK09612.1"/>
    <property type="match status" value="1"/>
</dbReference>
<evidence type="ECO:0000256" key="10">
    <source>
        <dbReference type="ARBA" id="ARBA00022980"/>
    </source>
</evidence>